<evidence type="ECO:0000313" key="2">
    <source>
        <dbReference type="EMBL" id="TGE29831.1"/>
    </source>
</evidence>
<organism evidence="2 3">
    <name type="scientific">Hymenobacter metallicola</name>
    <dbReference type="NCBI Taxonomy" id="2563114"/>
    <lineage>
        <taxon>Bacteria</taxon>
        <taxon>Pseudomonadati</taxon>
        <taxon>Bacteroidota</taxon>
        <taxon>Cytophagia</taxon>
        <taxon>Cytophagales</taxon>
        <taxon>Hymenobacteraceae</taxon>
        <taxon>Hymenobacter</taxon>
    </lineage>
</organism>
<gene>
    <name evidence="2" type="ORF">E5K02_10330</name>
</gene>
<proteinExistence type="predicted"/>
<reference evidence="2 3" key="1">
    <citation type="submission" date="2019-04" db="EMBL/GenBank/DDBJ databases">
        <authorList>
            <person name="Feng G."/>
            <person name="Zhang J."/>
            <person name="Zhu H."/>
        </authorList>
    </citation>
    <scope>NUCLEOTIDE SEQUENCE [LARGE SCALE GENOMIC DNA]</scope>
    <source>
        <strain evidence="2 3">9PBR-1</strain>
    </source>
</reference>
<evidence type="ECO:0000313" key="3">
    <source>
        <dbReference type="Proteomes" id="UP000298471"/>
    </source>
</evidence>
<evidence type="ECO:0000256" key="1">
    <source>
        <dbReference type="SAM" id="MobiDB-lite"/>
    </source>
</evidence>
<comment type="caution">
    <text evidence="2">The sequence shown here is derived from an EMBL/GenBank/DDBJ whole genome shotgun (WGS) entry which is preliminary data.</text>
</comment>
<sequence length="185" mass="20049">MPKDSKNNRRSVPVGTYSNATQTRGKAGNVTQQFLEEVGHDQRGMQELYREAIRDIADPLNPGKTLTYGQLLAGMRTPEGVKRAEAYGRAMGLNRTMTPVEHAQAEFDAGRGRLLAAAEKNPGQLAFAPEAVEAYMAPRRAAYVNETQYANDPLARYFAAQGAANTANSVAVAPGTATRRLIKLP</sequence>
<feature type="region of interest" description="Disordered" evidence="1">
    <location>
        <begin position="1"/>
        <end position="28"/>
    </location>
</feature>
<feature type="compositionally biased region" description="Polar residues" evidence="1">
    <location>
        <begin position="16"/>
        <end position="28"/>
    </location>
</feature>
<protein>
    <submittedName>
        <fullName evidence="2">Uncharacterized protein</fullName>
    </submittedName>
</protein>
<dbReference type="RefSeq" id="WP_135394637.1">
    <property type="nucleotide sequence ID" value="NZ_SRMB01000001.1"/>
</dbReference>
<dbReference type="EMBL" id="SRMB01000001">
    <property type="protein sequence ID" value="TGE29831.1"/>
    <property type="molecule type" value="Genomic_DNA"/>
</dbReference>
<dbReference type="AlphaFoldDB" id="A0A4Z0QLA7"/>
<name>A0A4Z0QLA7_9BACT</name>
<dbReference type="Proteomes" id="UP000298471">
    <property type="component" value="Unassembled WGS sequence"/>
</dbReference>
<keyword evidence="3" id="KW-1185">Reference proteome</keyword>
<accession>A0A4Z0QLA7</accession>